<evidence type="ECO:0000313" key="1">
    <source>
        <dbReference type="EMBL" id="KAJ1910197.1"/>
    </source>
</evidence>
<proteinExistence type="predicted"/>
<accession>A0A9W7ZTK2</accession>
<dbReference type="Proteomes" id="UP001150569">
    <property type="component" value="Unassembled WGS sequence"/>
</dbReference>
<keyword evidence="2" id="KW-1185">Reference proteome</keyword>
<dbReference type="AlphaFoldDB" id="A0A9W7ZTK2"/>
<organism evidence="1 2">
    <name type="scientific">Tieghemiomyces parasiticus</name>
    <dbReference type="NCBI Taxonomy" id="78921"/>
    <lineage>
        <taxon>Eukaryota</taxon>
        <taxon>Fungi</taxon>
        <taxon>Fungi incertae sedis</taxon>
        <taxon>Zoopagomycota</taxon>
        <taxon>Kickxellomycotina</taxon>
        <taxon>Dimargaritomycetes</taxon>
        <taxon>Dimargaritales</taxon>
        <taxon>Dimargaritaceae</taxon>
        <taxon>Tieghemiomyces</taxon>
    </lineage>
</organism>
<dbReference type="EMBL" id="JANBPT010001083">
    <property type="protein sequence ID" value="KAJ1910197.1"/>
    <property type="molecule type" value="Genomic_DNA"/>
</dbReference>
<reference evidence="1" key="1">
    <citation type="submission" date="2022-07" db="EMBL/GenBank/DDBJ databases">
        <title>Phylogenomic reconstructions and comparative analyses of Kickxellomycotina fungi.</title>
        <authorList>
            <person name="Reynolds N.K."/>
            <person name="Stajich J.E."/>
            <person name="Barry K."/>
            <person name="Grigoriev I.V."/>
            <person name="Crous P."/>
            <person name="Smith M.E."/>
        </authorList>
    </citation>
    <scope>NUCLEOTIDE SEQUENCE</scope>
    <source>
        <strain evidence="1">RSA 861</strain>
    </source>
</reference>
<comment type="caution">
    <text evidence="1">The sequence shown here is derived from an EMBL/GenBank/DDBJ whole genome shotgun (WGS) entry which is preliminary data.</text>
</comment>
<name>A0A9W7ZTK2_9FUNG</name>
<gene>
    <name evidence="1" type="ORF">IWQ60_010780</name>
</gene>
<protein>
    <submittedName>
        <fullName evidence="1">Uncharacterized protein</fullName>
    </submittedName>
</protein>
<sequence length="479" mass="52748">MHDVKTVGKVNKNLKYGIVKTNDASLMLKITAYRDIASGRPVDQVLPHNVEQLQPLSLPTFGTVQESVDPAVQFQALLPVIRPFISSVFYRLFIVERLVQFRITPGGNVFQYADAGALSFYPEQAEANTPTITMITDHTRPDAYFKALGTLLSETRVFTSDELPGVIKELHAIHTTVRPVSLGKDGLDRTQAVELKCLVLVALAAGRADFLSSMVAYLGSESFRSVFVDEQLSLLPSKHLDLAGALLTTPTPSERHGTDVSGDELPTVIRQGARGSLELRQKVLSTLCDALPLHLHRTAIMTFAVQDDVRALHKYIDATGPVSDPIHNDSFSVTQGRALAILIAAKTNHAAILDAFYDSLSAEQHTSIVEAARLLEWNGIEGWLKFNAMDGKKRRAKVAQLLKVAATSTEEQASWWQWLISRVPILSTVSDPPPASPVAPAAGHDPRKPLVFHNKLVVHLTRDMVLSYTYYREFTKTSN</sequence>
<evidence type="ECO:0000313" key="2">
    <source>
        <dbReference type="Proteomes" id="UP001150569"/>
    </source>
</evidence>